<dbReference type="SUPFAM" id="SSF46689">
    <property type="entry name" value="Homeodomain-like"/>
    <property type="match status" value="1"/>
</dbReference>
<organism evidence="4 5">
    <name type="scientific">Priestia taiwanensis</name>
    <dbReference type="NCBI Taxonomy" id="1347902"/>
    <lineage>
        <taxon>Bacteria</taxon>
        <taxon>Bacillati</taxon>
        <taxon>Bacillota</taxon>
        <taxon>Bacilli</taxon>
        <taxon>Bacillales</taxon>
        <taxon>Bacillaceae</taxon>
        <taxon>Priestia</taxon>
    </lineage>
</organism>
<dbReference type="Pfam" id="PF00440">
    <property type="entry name" value="TetR_N"/>
    <property type="match status" value="1"/>
</dbReference>
<evidence type="ECO:0000259" key="3">
    <source>
        <dbReference type="PROSITE" id="PS50977"/>
    </source>
</evidence>
<dbReference type="InterPro" id="IPR001647">
    <property type="entry name" value="HTH_TetR"/>
</dbReference>
<reference evidence="4" key="2">
    <citation type="submission" date="2020-09" db="EMBL/GenBank/DDBJ databases">
        <authorList>
            <person name="Sun Q."/>
            <person name="Zhou Y."/>
        </authorList>
    </citation>
    <scope>NUCLEOTIDE SEQUENCE</scope>
    <source>
        <strain evidence="4">CGMCC 1.12698</strain>
    </source>
</reference>
<dbReference type="InterPro" id="IPR009057">
    <property type="entry name" value="Homeodomain-like_sf"/>
</dbReference>
<dbReference type="Proteomes" id="UP000605259">
    <property type="component" value="Unassembled WGS sequence"/>
</dbReference>
<sequence length="197" mass="21752">MVRKTRSEMIIETRAKLISAARQAFGTIGYADTSMDDFTASVGLTRGALYHHFGDKKGLLAAVVQEIDAEMDRRLTTISDTAESTWDGFVGRCEAYLAMALEPEIQRIILRDAPSILGNTYADTSQSQCLATMGHMLKQLMDQHIIHQTDCESLARLLNGGLMNATFWIANAEETEATLEKALHSLSITLNGLRIDQ</sequence>
<dbReference type="GO" id="GO:0003700">
    <property type="term" value="F:DNA-binding transcription factor activity"/>
    <property type="evidence" value="ECO:0007669"/>
    <property type="project" value="TreeGrafter"/>
</dbReference>
<name>A0A917AI81_9BACI</name>
<dbReference type="RefSeq" id="WP_188386559.1">
    <property type="nucleotide sequence ID" value="NZ_BMFK01000001.1"/>
</dbReference>
<evidence type="ECO:0000256" key="1">
    <source>
        <dbReference type="ARBA" id="ARBA00023125"/>
    </source>
</evidence>
<dbReference type="PANTHER" id="PTHR30055:SF223">
    <property type="entry name" value="HTH-TYPE TRANSCRIPTIONAL REGULATOR UIDR"/>
    <property type="match status" value="1"/>
</dbReference>
<protein>
    <submittedName>
        <fullName evidence="4">TetR family transcriptional regulator</fullName>
    </submittedName>
</protein>
<keyword evidence="1 2" id="KW-0238">DNA-binding</keyword>
<evidence type="ECO:0000313" key="5">
    <source>
        <dbReference type="Proteomes" id="UP000605259"/>
    </source>
</evidence>
<reference evidence="4" key="1">
    <citation type="journal article" date="2014" name="Int. J. Syst. Evol. Microbiol.">
        <title>Complete genome sequence of Corynebacterium casei LMG S-19264T (=DSM 44701T), isolated from a smear-ripened cheese.</title>
        <authorList>
            <consortium name="US DOE Joint Genome Institute (JGI-PGF)"/>
            <person name="Walter F."/>
            <person name="Albersmeier A."/>
            <person name="Kalinowski J."/>
            <person name="Ruckert C."/>
        </authorList>
    </citation>
    <scope>NUCLEOTIDE SEQUENCE</scope>
    <source>
        <strain evidence="4">CGMCC 1.12698</strain>
    </source>
</reference>
<evidence type="ECO:0000313" key="4">
    <source>
        <dbReference type="EMBL" id="GGE54917.1"/>
    </source>
</evidence>
<comment type="caution">
    <text evidence="4">The sequence shown here is derived from an EMBL/GenBank/DDBJ whole genome shotgun (WGS) entry which is preliminary data.</text>
</comment>
<dbReference type="PRINTS" id="PR00455">
    <property type="entry name" value="HTHTETR"/>
</dbReference>
<dbReference type="EMBL" id="BMFK01000001">
    <property type="protein sequence ID" value="GGE54917.1"/>
    <property type="molecule type" value="Genomic_DNA"/>
</dbReference>
<dbReference type="InterPro" id="IPR049484">
    <property type="entry name" value="Rv0078-like_C"/>
</dbReference>
<dbReference type="PANTHER" id="PTHR30055">
    <property type="entry name" value="HTH-TYPE TRANSCRIPTIONAL REGULATOR RUTR"/>
    <property type="match status" value="1"/>
</dbReference>
<feature type="DNA-binding region" description="H-T-H motif" evidence="2">
    <location>
        <begin position="34"/>
        <end position="53"/>
    </location>
</feature>
<proteinExistence type="predicted"/>
<keyword evidence="5" id="KW-1185">Reference proteome</keyword>
<dbReference type="Gene3D" id="1.10.357.10">
    <property type="entry name" value="Tetracycline Repressor, domain 2"/>
    <property type="match status" value="1"/>
</dbReference>
<dbReference type="Pfam" id="PF21351">
    <property type="entry name" value="TetR_C_41"/>
    <property type="match status" value="1"/>
</dbReference>
<dbReference type="PROSITE" id="PS50977">
    <property type="entry name" value="HTH_TETR_2"/>
    <property type="match status" value="1"/>
</dbReference>
<dbReference type="InterPro" id="IPR050109">
    <property type="entry name" value="HTH-type_TetR-like_transc_reg"/>
</dbReference>
<feature type="domain" description="HTH tetR-type" evidence="3">
    <location>
        <begin position="11"/>
        <end position="71"/>
    </location>
</feature>
<accession>A0A917AI81</accession>
<gene>
    <name evidence="4" type="ORF">GCM10007140_01540</name>
</gene>
<dbReference type="GO" id="GO:0000976">
    <property type="term" value="F:transcription cis-regulatory region binding"/>
    <property type="evidence" value="ECO:0007669"/>
    <property type="project" value="TreeGrafter"/>
</dbReference>
<evidence type="ECO:0000256" key="2">
    <source>
        <dbReference type="PROSITE-ProRule" id="PRU00335"/>
    </source>
</evidence>
<dbReference type="AlphaFoldDB" id="A0A917AI81"/>